<accession>A0A485LNX8</accession>
<organism evidence="3 4">
    <name type="scientific">Aphanomyces stellatus</name>
    <dbReference type="NCBI Taxonomy" id="120398"/>
    <lineage>
        <taxon>Eukaryota</taxon>
        <taxon>Sar</taxon>
        <taxon>Stramenopiles</taxon>
        <taxon>Oomycota</taxon>
        <taxon>Saprolegniomycetes</taxon>
        <taxon>Saprolegniales</taxon>
        <taxon>Verrucalvaceae</taxon>
        <taxon>Aphanomyces</taxon>
    </lineage>
</organism>
<reference evidence="2" key="2">
    <citation type="submission" date="2019-06" db="EMBL/GenBank/DDBJ databases">
        <title>Genomics analysis of Aphanomyces spp. identifies a new class of oomycete effector associated with host adaptation.</title>
        <authorList>
            <person name="Gaulin E."/>
        </authorList>
    </citation>
    <scope>NUCLEOTIDE SEQUENCE</scope>
    <source>
        <strain evidence="2">CBS 578.67</strain>
    </source>
</reference>
<feature type="region of interest" description="Disordered" evidence="1">
    <location>
        <begin position="92"/>
        <end position="136"/>
    </location>
</feature>
<dbReference type="EMBL" id="VJMH01007285">
    <property type="protein sequence ID" value="KAF0684448.1"/>
    <property type="molecule type" value="Genomic_DNA"/>
</dbReference>
<sequence length="136" mass="14328">MIVSVPDVPLPLPTGDQLDRLLQGLAGARRLVDNHDLEELRRRTLAQLVTLRGFRQAEDGHLEAAPTPTQPSMEIHAVAPLVSWSSVASSSGAVPVVPQASSQPKTSKLAVQTQGSAAAPFELPTSSDDGDDNDST</sequence>
<dbReference type="AlphaFoldDB" id="A0A485LNX8"/>
<gene>
    <name evidence="3" type="primary">Aste57867_23590</name>
    <name evidence="2" type="ORF">As57867_023518</name>
    <name evidence="3" type="ORF">ASTE57867_23590</name>
</gene>
<keyword evidence="4" id="KW-1185">Reference proteome</keyword>
<name>A0A485LNX8_9STRA</name>
<proteinExistence type="predicted"/>
<evidence type="ECO:0000256" key="1">
    <source>
        <dbReference type="SAM" id="MobiDB-lite"/>
    </source>
</evidence>
<evidence type="ECO:0000313" key="4">
    <source>
        <dbReference type="Proteomes" id="UP000332933"/>
    </source>
</evidence>
<protein>
    <submittedName>
        <fullName evidence="3">Aste57867_23590 protein</fullName>
    </submittedName>
</protein>
<reference evidence="3 4" key="1">
    <citation type="submission" date="2019-03" db="EMBL/GenBank/DDBJ databases">
        <authorList>
            <person name="Gaulin E."/>
            <person name="Dumas B."/>
        </authorList>
    </citation>
    <scope>NUCLEOTIDE SEQUENCE [LARGE SCALE GENOMIC DNA]</scope>
    <source>
        <strain evidence="3">CBS 568.67</strain>
    </source>
</reference>
<dbReference type="EMBL" id="CAADRA010007311">
    <property type="protein sequence ID" value="VFU00235.1"/>
    <property type="molecule type" value="Genomic_DNA"/>
</dbReference>
<feature type="compositionally biased region" description="Low complexity" evidence="1">
    <location>
        <begin position="92"/>
        <end position="102"/>
    </location>
</feature>
<evidence type="ECO:0000313" key="3">
    <source>
        <dbReference type="EMBL" id="VFU00235.1"/>
    </source>
</evidence>
<evidence type="ECO:0000313" key="2">
    <source>
        <dbReference type="EMBL" id="KAF0684448.1"/>
    </source>
</evidence>
<feature type="compositionally biased region" description="Polar residues" evidence="1">
    <location>
        <begin position="103"/>
        <end position="116"/>
    </location>
</feature>
<dbReference type="Proteomes" id="UP000332933">
    <property type="component" value="Unassembled WGS sequence"/>
</dbReference>